<evidence type="ECO:0000313" key="1">
    <source>
        <dbReference type="Ensembl" id="ENSTRUP00000083667.1"/>
    </source>
</evidence>
<dbReference type="Ensembl" id="ENSTRUT00000074441.1">
    <property type="protein sequence ID" value="ENSTRUP00000083667.1"/>
    <property type="gene ID" value="ENSTRUG00000032621.1"/>
</dbReference>
<dbReference type="InParanoid" id="A0A674PD86"/>
<reference evidence="1 2" key="1">
    <citation type="journal article" date="2011" name="Genome Biol. Evol.">
        <title>Integration of the genetic map and genome assembly of fugu facilitates insights into distinct features of genome evolution in teleosts and mammals.</title>
        <authorList>
            <person name="Kai W."/>
            <person name="Kikuchi K."/>
            <person name="Tohari S."/>
            <person name="Chew A.K."/>
            <person name="Tay A."/>
            <person name="Fujiwara A."/>
            <person name="Hosoya S."/>
            <person name="Suetake H."/>
            <person name="Naruse K."/>
            <person name="Brenner S."/>
            <person name="Suzuki Y."/>
            <person name="Venkatesh B."/>
        </authorList>
    </citation>
    <scope>NUCLEOTIDE SEQUENCE [LARGE SCALE GENOMIC DNA]</scope>
</reference>
<evidence type="ECO:0000313" key="2">
    <source>
        <dbReference type="Proteomes" id="UP000005226"/>
    </source>
</evidence>
<proteinExistence type="predicted"/>
<dbReference type="AlphaFoldDB" id="A0A674PD86"/>
<organism evidence="1 2">
    <name type="scientific">Takifugu rubripes</name>
    <name type="common">Japanese pufferfish</name>
    <name type="synonym">Fugu rubripes</name>
    <dbReference type="NCBI Taxonomy" id="31033"/>
    <lineage>
        <taxon>Eukaryota</taxon>
        <taxon>Metazoa</taxon>
        <taxon>Chordata</taxon>
        <taxon>Craniata</taxon>
        <taxon>Vertebrata</taxon>
        <taxon>Euteleostomi</taxon>
        <taxon>Actinopterygii</taxon>
        <taxon>Neopterygii</taxon>
        <taxon>Teleostei</taxon>
        <taxon>Neoteleostei</taxon>
        <taxon>Acanthomorphata</taxon>
        <taxon>Eupercaria</taxon>
        <taxon>Tetraodontiformes</taxon>
        <taxon>Tetradontoidea</taxon>
        <taxon>Tetraodontidae</taxon>
        <taxon>Takifugu</taxon>
    </lineage>
</organism>
<name>A0A674PD86_TAKRU</name>
<keyword evidence="2" id="KW-1185">Reference proteome</keyword>
<sequence length="64" mass="7151">MIPSSCIGRAFTKSTLNRNRNSTITETAPFNTVHLMVVKIRGLLFIFSLYPSSCGQQDKIMEVS</sequence>
<protein>
    <submittedName>
        <fullName evidence="1">Uncharacterized protein</fullName>
    </submittedName>
</protein>
<accession>A0A674PD86</accession>
<reference evidence="1" key="2">
    <citation type="submission" date="2025-08" db="UniProtKB">
        <authorList>
            <consortium name="Ensembl"/>
        </authorList>
    </citation>
    <scope>IDENTIFICATION</scope>
</reference>
<dbReference type="Proteomes" id="UP000005226">
    <property type="component" value="Chromosome 19"/>
</dbReference>
<reference evidence="1" key="3">
    <citation type="submission" date="2025-09" db="UniProtKB">
        <authorList>
            <consortium name="Ensembl"/>
        </authorList>
    </citation>
    <scope>IDENTIFICATION</scope>
</reference>